<gene>
    <name evidence="1" type="ORF">C8N47_11669</name>
</gene>
<name>A0A2T5BZ59_9BACT</name>
<dbReference type="OrthoDB" id="656016at2"/>
<evidence type="ECO:0000313" key="2">
    <source>
        <dbReference type="Proteomes" id="UP000243525"/>
    </source>
</evidence>
<dbReference type="Proteomes" id="UP000243525">
    <property type="component" value="Unassembled WGS sequence"/>
</dbReference>
<comment type="caution">
    <text evidence="1">The sequence shown here is derived from an EMBL/GenBank/DDBJ whole genome shotgun (WGS) entry which is preliminary data.</text>
</comment>
<evidence type="ECO:0000313" key="1">
    <source>
        <dbReference type="EMBL" id="PTN07544.1"/>
    </source>
</evidence>
<keyword evidence="2" id="KW-1185">Reference proteome</keyword>
<dbReference type="EMBL" id="QAAD01000016">
    <property type="protein sequence ID" value="PTN07544.1"/>
    <property type="molecule type" value="Genomic_DNA"/>
</dbReference>
<sequence>MAKVKGGLLGSVSGKLGPVVVVQRGDTTYVRARPVYTENSWSERQLKNQQRFRAVNAFCTQNKLMVIQPIWNKLVAGKSGYHLFLKANMPAFGRDGGLEDLSLLHFSDGKLALPFHLQARRLDAMTIRVSWENDPLLPASRMRDELLFITAEDQQFNGIMSAGINRSLGEGTIRLPEGSAAARGIYLFFATPDRSTFSPDRYMTL</sequence>
<dbReference type="AlphaFoldDB" id="A0A2T5BZ59"/>
<reference evidence="1 2" key="1">
    <citation type="submission" date="2018-04" db="EMBL/GenBank/DDBJ databases">
        <title>Genomic Encyclopedia of Archaeal and Bacterial Type Strains, Phase II (KMG-II): from individual species to whole genera.</title>
        <authorList>
            <person name="Goeker M."/>
        </authorList>
    </citation>
    <scope>NUCLEOTIDE SEQUENCE [LARGE SCALE GENOMIC DNA]</scope>
    <source>
        <strain evidence="1 2">DSM 28823</strain>
    </source>
</reference>
<accession>A0A2T5BZ59</accession>
<organism evidence="1 2">
    <name type="scientific">Mangrovibacterium marinum</name>
    <dbReference type="NCBI Taxonomy" id="1639118"/>
    <lineage>
        <taxon>Bacteria</taxon>
        <taxon>Pseudomonadati</taxon>
        <taxon>Bacteroidota</taxon>
        <taxon>Bacteroidia</taxon>
        <taxon>Marinilabiliales</taxon>
        <taxon>Prolixibacteraceae</taxon>
        <taxon>Mangrovibacterium</taxon>
    </lineage>
</organism>
<dbReference type="RefSeq" id="WP_107823237.1">
    <property type="nucleotide sequence ID" value="NZ_QAAD01000016.1"/>
</dbReference>
<protein>
    <submittedName>
        <fullName evidence="1">Uncharacterized protein</fullName>
    </submittedName>
</protein>
<proteinExistence type="predicted"/>